<dbReference type="SUPFAM" id="SSF50346">
    <property type="entry name" value="PRC-barrel domain"/>
    <property type="match status" value="1"/>
</dbReference>
<feature type="domain" description="PRC-barrel" evidence="2">
    <location>
        <begin position="54"/>
        <end position="115"/>
    </location>
</feature>
<accession>A0ABV6B829</accession>
<dbReference type="EMBL" id="JBHLXP010000001">
    <property type="protein sequence ID" value="MFC0046977.1"/>
    <property type="molecule type" value="Genomic_DNA"/>
</dbReference>
<comment type="caution">
    <text evidence="3">The sequence shown here is derived from an EMBL/GenBank/DDBJ whole genome shotgun (WGS) entry which is preliminary data.</text>
</comment>
<dbReference type="InterPro" id="IPR011033">
    <property type="entry name" value="PRC_barrel-like_sf"/>
</dbReference>
<dbReference type="Pfam" id="PF05239">
    <property type="entry name" value="PRC"/>
    <property type="match status" value="1"/>
</dbReference>
<dbReference type="Gene3D" id="2.30.30.240">
    <property type="entry name" value="PRC-barrel domain"/>
    <property type="match status" value="1"/>
</dbReference>
<keyword evidence="4" id="KW-1185">Reference proteome</keyword>
<evidence type="ECO:0000313" key="3">
    <source>
        <dbReference type="EMBL" id="MFC0046977.1"/>
    </source>
</evidence>
<dbReference type="PANTHER" id="PTHR36505">
    <property type="entry name" value="BLR1072 PROTEIN"/>
    <property type="match status" value="1"/>
</dbReference>
<dbReference type="Proteomes" id="UP001589813">
    <property type="component" value="Unassembled WGS sequence"/>
</dbReference>
<evidence type="ECO:0000259" key="2">
    <source>
        <dbReference type="Pfam" id="PF05239"/>
    </source>
</evidence>
<dbReference type="PANTHER" id="PTHR36505:SF1">
    <property type="entry name" value="BLR1072 PROTEIN"/>
    <property type="match status" value="1"/>
</dbReference>
<reference evidence="3 4" key="1">
    <citation type="submission" date="2024-09" db="EMBL/GenBank/DDBJ databases">
        <authorList>
            <person name="Sun Q."/>
            <person name="Mori K."/>
        </authorList>
    </citation>
    <scope>NUCLEOTIDE SEQUENCE [LARGE SCALE GENOMIC DNA]</scope>
    <source>
        <strain evidence="3 4">KCTC 23315</strain>
    </source>
</reference>
<evidence type="ECO:0000256" key="1">
    <source>
        <dbReference type="SAM" id="MobiDB-lite"/>
    </source>
</evidence>
<proteinExistence type="predicted"/>
<dbReference type="RefSeq" id="WP_377239763.1">
    <property type="nucleotide sequence ID" value="NZ_JBHLXP010000001.1"/>
</dbReference>
<organism evidence="3 4">
    <name type="scientific">Rheinheimera tilapiae</name>
    <dbReference type="NCBI Taxonomy" id="875043"/>
    <lineage>
        <taxon>Bacteria</taxon>
        <taxon>Pseudomonadati</taxon>
        <taxon>Pseudomonadota</taxon>
        <taxon>Gammaproteobacteria</taxon>
        <taxon>Chromatiales</taxon>
        <taxon>Chromatiaceae</taxon>
        <taxon>Rheinheimera</taxon>
    </lineage>
</organism>
<sequence length="157" mass="17201">MNKHHKATLAATGSISGGTAQRHHAANHAAMHAGSTEPYPVNADNPDTLLLGCKKLVGQRLKNHRGEVLGTLDSIVLDLKTGRISYAVLAYPSSFVAPPRLFALPWHALVLDADQRHFSAEAEHTELQRQAGFDRALWPAMADPQWQRKVDGFYSSD</sequence>
<name>A0ABV6B829_9GAMM</name>
<evidence type="ECO:0000313" key="4">
    <source>
        <dbReference type="Proteomes" id="UP001589813"/>
    </source>
</evidence>
<feature type="region of interest" description="Disordered" evidence="1">
    <location>
        <begin position="1"/>
        <end position="41"/>
    </location>
</feature>
<protein>
    <submittedName>
        <fullName evidence="3">PRC-barrel domain-containing protein</fullName>
    </submittedName>
</protein>
<gene>
    <name evidence="3" type="ORF">ACFFJP_01575</name>
</gene>
<dbReference type="InterPro" id="IPR027275">
    <property type="entry name" value="PRC-brl_dom"/>
</dbReference>